<dbReference type="SMART" id="SM00842">
    <property type="entry name" value="FtsA"/>
    <property type="match status" value="1"/>
</dbReference>
<dbReference type="Proteomes" id="UP000281343">
    <property type="component" value="Unassembled WGS sequence"/>
</dbReference>
<keyword evidence="3 5" id="KW-0472">Membrane</keyword>
<dbReference type="EMBL" id="RCNT01000002">
    <property type="protein sequence ID" value="RMA43126.1"/>
    <property type="molecule type" value="Genomic_DNA"/>
</dbReference>
<dbReference type="AlphaFoldDB" id="A0A3L9YAZ0"/>
<feature type="domain" description="SHS2" evidence="7">
    <location>
        <begin position="24"/>
        <end position="225"/>
    </location>
</feature>
<reference evidence="8 9" key="1">
    <citation type="submission" date="2018-10" db="EMBL/GenBank/DDBJ databases">
        <authorList>
            <person name="Jung H.S."/>
            <person name="Jeon C.O."/>
        </authorList>
    </citation>
    <scope>NUCLEOTIDE SEQUENCE [LARGE SCALE GENOMIC DNA]</scope>
    <source>
        <strain evidence="8 9">MA-7-27</strain>
    </source>
</reference>
<evidence type="ECO:0000256" key="6">
    <source>
        <dbReference type="PIRNR" id="PIRNR003101"/>
    </source>
</evidence>
<keyword evidence="1 5" id="KW-1003">Cell membrane</keyword>
<evidence type="ECO:0000313" key="8">
    <source>
        <dbReference type="EMBL" id="RMA43126.1"/>
    </source>
</evidence>
<dbReference type="Pfam" id="PF14450">
    <property type="entry name" value="FtsA"/>
    <property type="match status" value="1"/>
</dbReference>
<dbReference type="OrthoDB" id="9810567at2"/>
<dbReference type="InterPro" id="IPR043129">
    <property type="entry name" value="ATPase_NBD"/>
</dbReference>
<name>A0A3L9YAZ0_9RHOB</name>
<keyword evidence="9" id="KW-1185">Reference proteome</keyword>
<sequence>MSMLYQSQRAMRAKRQEAMRRGVMAILDVGSHKIACLVLRFDSSDEFRPSDGVGAMAGQSSFRVIGAATTRSRGVKFGEIETMQETERAIRTAVQGAQKMAASRVDHVIVSFAGARPRSYGLTGEVSLQTGTVSECDVARVLAACDVPDFGEGREVLHAQPVNFALDHRTGLSDPRGHVGNRLSTDMHLLTIDAHAIENLLYCVKRCDLELAGIASSSYVAGVASLVEDEQELGAACIDMGGGSTGLSIFIKKHMIFADTVRMGGDHVTSDISQGLQIPMHDAERLKTRFGGVVATGIDDRERIELEADTGDWHHDRRTISRAELIGVMRPRVEEILEEVRARLDAAGFDHLPSQRIVLTGGASQVPGLDALASKILGNQVRLGRPLRVQGLPQSACGPAFSACVGLSLFAAYPQDEWWDFEVPADRYPARSLKRAVKWFRDNW</sequence>
<evidence type="ECO:0000256" key="5">
    <source>
        <dbReference type="HAMAP-Rule" id="MF_02033"/>
    </source>
</evidence>
<dbReference type="RefSeq" id="WP_121897061.1">
    <property type="nucleotide sequence ID" value="NZ_CP159473.1"/>
</dbReference>
<evidence type="ECO:0000256" key="3">
    <source>
        <dbReference type="ARBA" id="ARBA00023136"/>
    </source>
</evidence>
<evidence type="ECO:0000259" key="7">
    <source>
        <dbReference type="SMART" id="SM00842"/>
    </source>
</evidence>
<dbReference type="InterPro" id="IPR050696">
    <property type="entry name" value="FtsA/MreB"/>
</dbReference>
<accession>A0A3L9YAZ0</accession>
<keyword evidence="2 5" id="KW-0132">Cell division</keyword>
<dbReference type="PIRSF" id="PIRSF003101">
    <property type="entry name" value="FtsA"/>
    <property type="match status" value="1"/>
</dbReference>
<dbReference type="CDD" id="cd24048">
    <property type="entry name" value="ASKHA_NBD_FtsA"/>
    <property type="match status" value="1"/>
</dbReference>
<dbReference type="NCBIfam" id="TIGR01174">
    <property type="entry name" value="ftsA"/>
    <property type="match status" value="1"/>
</dbReference>
<evidence type="ECO:0000256" key="2">
    <source>
        <dbReference type="ARBA" id="ARBA00022618"/>
    </source>
</evidence>
<dbReference type="Pfam" id="PF02491">
    <property type="entry name" value="SHS2_FTSA"/>
    <property type="match status" value="1"/>
</dbReference>
<dbReference type="GO" id="GO:0043093">
    <property type="term" value="P:FtsZ-dependent cytokinesis"/>
    <property type="evidence" value="ECO:0007669"/>
    <property type="project" value="UniProtKB-UniRule"/>
</dbReference>
<comment type="caution">
    <text evidence="8">The sequence shown here is derived from an EMBL/GenBank/DDBJ whole genome shotgun (WGS) entry which is preliminary data.</text>
</comment>
<organism evidence="8 9">
    <name type="scientific">Rhodophyticola porphyridii</name>
    <dbReference type="NCBI Taxonomy" id="1852017"/>
    <lineage>
        <taxon>Bacteria</taxon>
        <taxon>Pseudomonadati</taxon>
        <taxon>Pseudomonadota</taxon>
        <taxon>Alphaproteobacteria</taxon>
        <taxon>Rhodobacterales</taxon>
        <taxon>Roseobacteraceae</taxon>
        <taxon>Rhodophyticola</taxon>
    </lineage>
</organism>
<dbReference type="PANTHER" id="PTHR32432">
    <property type="entry name" value="CELL DIVISION PROTEIN FTSA-RELATED"/>
    <property type="match status" value="1"/>
</dbReference>
<comment type="subunit">
    <text evidence="5">Self-interacts. Interacts with FtsZ.</text>
</comment>
<dbReference type="HAMAP" id="MF_02033">
    <property type="entry name" value="FtsA"/>
    <property type="match status" value="1"/>
</dbReference>
<gene>
    <name evidence="5 8" type="primary">ftsA</name>
    <name evidence="8" type="ORF">D9R08_05710</name>
</gene>
<comment type="similarity">
    <text evidence="5 6">Belongs to the FtsA/MreB family.</text>
</comment>
<comment type="function">
    <text evidence="5 6">Cell division protein that is involved in the assembly of the Z ring. May serve as a membrane anchor for the Z ring.</text>
</comment>
<evidence type="ECO:0000313" key="9">
    <source>
        <dbReference type="Proteomes" id="UP000281343"/>
    </source>
</evidence>
<proteinExistence type="inferred from homology"/>
<dbReference type="GO" id="GO:0032153">
    <property type="term" value="C:cell division site"/>
    <property type="evidence" value="ECO:0007669"/>
    <property type="project" value="UniProtKB-UniRule"/>
</dbReference>
<evidence type="ECO:0000256" key="1">
    <source>
        <dbReference type="ARBA" id="ARBA00022475"/>
    </source>
</evidence>
<dbReference type="InterPro" id="IPR020823">
    <property type="entry name" value="Cell_div_FtsA"/>
</dbReference>
<dbReference type="SUPFAM" id="SSF53067">
    <property type="entry name" value="Actin-like ATPase domain"/>
    <property type="match status" value="2"/>
</dbReference>
<dbReference type="InterPro" id="IPR003494">
    <property type="entry name" value="SHS2_FtsA"/>
</dbReference>
<protein>
    <recommendedName>
        <fullName evidence="5 6">Cell division protein FtsA</fullName>
    </recommendedName>
</protein>
<dbReference type="PANTHER" id="PTHR32432:SF4">
    <property type="entry name" value="CELL DIVISION PROTEIN FTSA"/>
    <property type="match status" value="1"/>
</dbReference>
<keyword evidence="4 5" id="KW-0131">Cell cycle</keyword>
<dbReference type="Gene3D" id="3.30.420.40">
    <property type="match status" value="1"/>
</dbReference>
<comment type="subcellular location">
    <subcellularLocation>
        <location evidence="5">Cell membrane</location>
        <topology evidence="5">Peripheral membrane protein</topology>
        <orientation evidence="5">Cytoplasmic side</orientation>
    </subcellularLocation>
    <text evidence="5">Localizes to the Z ring in an FtsZ-dependent manner. Targeted to the membrane through a conserved C-terminal amphipathic helix.</text>
</comment>
<evidence type="ECO:0000256" key="4">
    <source>
        <dbReference type="ARBA" id="ARBA00023306"/>
    </source>
</evidence>
<dbReference type="GO" id="GO:0009898">
    <property type="term" value="C:cytoplasmic side of plasma membrane"/>
    <property type="evidence" value="ECO:0007669"/>
    <property type="project" value="UniProtKB-UniRule"/>
</dbReference>